<dbReference type="EC" id="2.7.7.9" evidence="2"/>
<dbReference type="Proteomes" id="UP000253090">
    <property type="component" value="Unassembled WGS sequence"/>
</dbReference>
<evidence type="ECO:0000256" key="3">
    <source>
        <dbReference type="ARBA" id="ARBA00022679"/>
    </source>
</evidence>
<evidence type="ECO:0000256" key="4">
    <source>
        <dbReference type="ARBA" id="ARBA00022695"/>
    </source>
</evidence>
<evidence type="ECO:0000256" key="5">
    <source>
        <dbReference type="ARBA" id="ARBA00048128"/>
    </source>
</evidence>
<accession>A0A369B753</accession>
<keyword evidence="8" id="KW-1185">Reference proteome</keyword>
<gene>
    <name evidence="7" type="ORF">DFP94_10967</name>
</gene>
<dbReference type="AlphaFoldDB" id="A0A369B753"/>
<name>A0A369B753_9BACL</name>
<comment type="caution">
    <text evidence="7">The sequence shown here is derived from an EMBL/GenBank/DDBJ whole genome shotgun (WGS) entry which is preliminary data.</text>
</comment>
<comment type="similarity">
    <text evidence="1">Belongs to the UDPGP type 2 family.</text>
</comment>
<dbReference type="Gene3D" id="3.90.550.10">
    <property type="entry name" value="Spore Coat Polysaccharide Biosynthesis Protein SpsA, Chain A"/>
    <property type="match status" value="1"/>
</dbReference>
<sequence>MIKKAVITAGGLGTRFLPFTKAIPKEMLPVMNKPAIHVIVDMLGQCGVEEVLIIINRHKKVIIDYFNRHEPWERQLQEKNALLLEQYQRDFYGLPIINFEMQHQPSGLADALLHGERFTGDEPFLVILGDVIIEEGVSHLVRLIKAYSETLSPVIGLATVERERISCVGIAEPEDQAGCSSDVFMIRRVVEKPDPREVTSNLSILGSYIFPGLIYDLLRSSMIGRSHMKEVDLSDALNTLVERDRLFGVMHHGAIYDIGTPQTWFRLNEALFTGKIKLA</sequence>
<evidence type="ECO:0000313" key="8">
    <source>
        <dbReference type="Proteomes" id="UP000253090"/>
    </source>
</evidence>
<keyword evidence="4 7" id="KW-0548">Nucleotidyltransferase</keyword>
<dbReference type="SUPFAM" id="SSF53448">
    <property type="entry name" value="Nucleotide-diphospho-sugar transferases"/>
    <property type="match status" value="1"/>
</dbReference>
<dbReference type="PANTHER" id="PTHR43197">
    <property type="entry name" value="UTP--GLUCOSE-1-PHOSPHATE URIDYLYLTRANSFERASE"/>
    <property type="match status" value="1"/>
</dbReference>
<evidence type="ECO:0000313" key="7">
    <source>
        <dbReference type="EMBL" id="RCX17343.1"/>
    </source>
</evidence>
<dbReference type="InterPro" id="IPR005771">
    <property type="entry name" value="GalU_uridylyltTrfase_bac/arc"/>
</dbReference>
<dbReference type="EMBL" id="QPJW01000009">
    <property type="protein sequence ID" value="RCX17343.1"/>
    <property type="molecule type" value="Genomic_DNA"/>
</dbReference>
<dbReference type="InterPro" id="IPR005835">
    <property type="entry name" value="NTP_transferase_dom"/>
</dbReference>
<dbReference type="RefSeq" id="WP_114497987.1">
    <property type="nucleotide sequence ID" value="NZ_QPJW01000009.1"/>
</dbReference>
<proteinExistence type="inferred from homology"/>
<dbReference type="PANTHER" id="PTHR43197:SF1">
    <property type="entry name" value="UTP--GLUCOSE-1-PHOSPHATE URIDYLYLTRANSFERASE"/>
    <property type="match status" value="1"/>
</dbReference>
<dbReference type="InterPro" id="IPR029044">
    <property type="entry name" value="Nucleotide-diphossugar_trans"/>
</dbReference>
<evidence type="ECO:0000259" key="6">
    <source>
        <dbReference type="Pfam" id="PF00483"/>
    </source>
</evidence>
<reference evidence="7 8" key="1">
    <citation type="submission" date="2018-07" db="EMBL/GenBank/DDBJ databases">
        <title>Genomic Encyclopedia of Type Strains, Phase III (KMG-III): the genomes of soil and plant-associated and newly described type strains.</title>
        <authorList>
            <person name="Whitman W."/>
        </authorList>
    </citation>
    <scope>NUCLEOTIDE SEQUENCE [LARGE SCALE GENOMIC DNA]</scope>
    <source>
        <strain evidence="7 8">CECT 8333</strain>
    </source>
</reference>
<feature type="domain" description="Nucleotidyl transferase" evidence="6">
    <location>
        <begin position="4"/>
        <end position="270"/>
    </location>
</feature>
<keyword evidence="3 7" id="KW-0808">Transferase</keyword>
<protein>
    <recommendedName>
        <fullName evidence="2">UTP--glucose-1-phosphate uridylyltransferase</fullName>
        <ecNumber evidence="2">2.7.7.9</ecNumber>
    </recommendedName>
</protein>
<organism evidence="7 8">
    <name type="scientific">Fontibacillus phaseoli</name>
    <dbReference type="NCBI Taxonomy" id="1416533"/>
    <lineage>
        <taxon>Bacteria</taxon>
        <taxon>Bacillati</taxon>
        <taxon>Bacillota</taxon>
        <taxon>Bacilli</taxon>
        <taxon>Bacillales</taxon>
        <taxon>Paenibacillaceae</taxon>
        <taxon>Fontibacillus</taxon>
    </lineage>
</organism>
<evidence type="ECO:0000256" key="1">
    <source>
        <dbReference type="ARBA" id="ARBA00006890"/>
    </source>
</evidence>
<comment type="catalytic activity">
    <reaction evidence="5">
        <text>alpha-D-glucose 1-phosphate + UTP + H(+) = UDP-alpha-D-glucose + diphosphate</text>
        <dbReference type="Rhea" id="RHEA:19889"/>
        <dbReference type="ChEBI" id="CHEBI:15378"/>
        <dbReference type="ChEBI" id="CHEBI:33019"/>
        <dbReference type="ChEBI" id="CHEBI:46398"/>
        <dbReference type="ChEBI" id="CHEBI:58601"/>
        <dbReference type="ChEBI" id="CHEBI:58885"/>
        <dbReference type="EC" id="2.7.7.9"/>
    </reaction>
</comment>
<dbReference type="GO" id="GO:0006011">
    <property type="term" value="P:UDP-alpha-D-glucose metabolic process"/>
    <property type="evidence" value="ECO:0007669"/>
    <property type="project" value="InterPro"/>
</dbReference>
<evidence type="ECO:0000256" key="2">
    <source>
        <dbReference type="ARBA" id="ARBA00012415"/>
    </source>
</evidence>
<dbReference type="Pfam" id="PF00483">
    <property type="entry name" value="NTP_transferase"/>
    <property type="match status" value="1"/>
</dbReference>
<dbReference type="GO" id="GO:0003983">
    <property type="term" value="F:UTP:glucose-1-phosphate uridylyltransferase activity"/>
    <property type="evidence" value="ECO:0007669"/>
    <property type="project" value="UniProtKB-EC"/>
</dbReference>
<dbReference type="OrthoDB" id="9803871at2"/>